<sequence>MYGISQEIIDRVVARRGRLHAYETIEAARTALVVIDLQNYFMKPEYPSSVPAAREIVPKVNEAARVVRSRGGTVVWISTSSDGAEKFWSVMHEHLLTPQQERGRRAGLQPGSDGFALWSGLEVEPLDLQVTKRTFSALVHGSSPLESDLRGRGIDTVLIAGTVTNVCCESTGRDAMMLNFKTIMLADALAGKLASAHVAALSGFIENFGDVMLVEEMAARLA</sequence>
<proteinExistence type="predicted"/>
<dbReference type="InterPro" id="IPR036380">
    <property type="entry name" value="Isochorismatase-like_sf"/>
</dbReference>
<feature type="domain" description="Isochorismatase-like" evidence="2">
    <location>
        <begin position="30"/>
        <end position="216"/>
    </location>
</feature>
<dbReference type="InterPro" id="IPR000868">
    <property type="entry name" value="Isochorismatase-like_dom"/>
</dbReference>
<evidence type="ECO:0000256" key="1">
    <source>
        <dbReference type="ARBA" id="ARBA00022801"/>
    </source>
</evidence>
<keyword evidence="1" id="KW-0378">Hydrolase</keyword>
<accession>A0A4Q7NHY8</accession>
<comment type="caution">
    <text evidence="3">The sequence shown here is derived from an EMBL/GenBank/DDBJ whole genome shotgun (WGS) entry which is preliminary data.</text>
</comment>
<dbReference type="SUPFAM" id="SSF52499">
    <property type="entry name" value="Isochorismatase-like hydrolases"/>
    <property type="match status" value="1"/>
</dbReference>
<dbReference type="OrthoDB" id="9781985at2"/>
<name>A0A4Q7NHY8_9BURK</name>
<evidence type="ECO:0000259" key="2">
    <source>
        <dbReference type="Pfam" id="PF00857"/>
    </source>
</evidence>
<dbReference type="GO" id="GO:0016787">
    <property type="term" value="F:hydrolase activity"/>
    <property type="evidence" value="ECO:0007669"/>
    <property type="project" value="UniProtKB-KW"/>
</dbReference>
<dbReference type="Proteomes" id="UP000292445">
    <property type="component" value="Unassembled WGS sequence"/>
</dbReference>
<dbReference type="PANTHER" id="PTHR43540:SF6">
    <property type="entry name" value="ISOCHORISMATASE-LIKE DOMAIN-CONTAINING PROTEIN"/>
    <property type="match status" value="1"/>
</dbReference>
<gene>
    <name evidence="3" type="ORF">EV675_0510</name>
</gene>
<evidence type="ECO:0000313" key="3">
    <source>
        <dbReference type="EMBL" id="RZS84493.1"/>
    </source>
</evidence>
<dbReference type="AlphaFoldDB" id="A0A4Q7NHY8"/>
<dbReference type="Gene3D" id="3.40.50.850">
    <property type="entry name" value="Isochorismatase-like"/>
    <property type="match status" value="1"/>
</dbReference>
<protein>
    <submittedName>
        <fullName evidence="3">Nicotinamidase-related amidase</fullName>
    </submittedName>
</protein>
<dbReference type="PANTHER" id="PTHR43540">
    <property type="entry name" value="PEROXYUREIDOACRYLATE/UREIDOACRYLATE AMIDOHYDROLASE-RELATED"/>
    <property type="match status" value="1"/>
</dbReference>
<keyword evidence="4" id="KW-1185">Reference proteome</keyword>
<dbReference type="InterPro" id="IPR050272">
    <property type="entry name" value="Isochorismatase-like_hydrls"/>
</dbReference>
<dbReference type="CDD" id="cd00431">
    <property type="entry name" value="cysteine_hydrolases"/>
    <property type="match status" value="1"/>
</dbReference>
<evidence type="ECO:0000313" key="4">
    <source>
        <dbReference type="Proteomes" id="UP000292445"/>
    </source>
</evidence>
<dbReference type="RefSeq" id="WP_130355850.1">
    <property type="nucleotide sequence ID" value="NZ_SGXC01000001.1"/>
</dbReference>
<organism evidence="3 4">
    <name type="scientific">Pigmentiphaga kullae</name>
    <dbReference type="NCBI Taxonomy" id="151784"/>
    <lineage>
        <taxon>Bacteria</taxon>
        <taxon>Pseudomonadati</taxon>
        <taxon>Pseudomonadota</taxon>
        <taxon>Betaproteobacteria</taxon>
        <taxon>Burkholderiales</taxon>
        <taxon>Alcaligenaceae</taxon>
        <taxon>Pigmentiphaga</taxon>
    </lineage>
</organism>
<dbReference type="Pfam" id="PF00857">
    <property type="entry name" value="Isochorismatase"/>
    <property type="match status" value="1"/>
</dbReference>
<reference evidence="3 4" key="1">
    <citation type="submission" date="2019-02" db="EMBL/GenBank/DDBJ databases">
        <title>Genomic Encyclopedia of Type Strains, Phase IV (KMG-IV): sequencing the most valuable type-strain genomes for metagenomic binning, comparative biology and taxonomic classification.</title>
        <authorList>
            <person name="Goeker M."/>
        </authorList>
    </citation>
    <scope>NUCLEOTIDE SEQUENCE [LARGE SCALE GENOMIC DNA]</scope>
    <source>
        <strain evidence="3 4">K24</strain>
    </source>
</reference>
<dbReference type="EMBL" id="SGXC01000001">
    <property type="protein sequence ID" value="RZS84493.1"/>
    <property type="molecule type" value="Genomic_DNA"/>
</dbReference>